<reference evidence="1" key="1">
    <citation type="submission" date="2022-06" db="EMBL/GenBank/DDBJ databases">
        <title>Phylogenomic reconstructions and comparative analyses of Kickxellomycotina fungi.</title>
        <authorList>
            <person name="Reynolds N.K."/>
            <person name="Stajich J.E."/>
            <person name="Barry K."/>
            <person name="Grigoriev I.V."/>
            <person name="Crous P."/>
            <person name="Smith M.E."/>
        </authorList>
    </citation>
    <scope>NUCLEOTIDE SEQUENCE</scope>
    <source>
        <strain evidence="1">RSA 2271</strain>
    </source>
</reference>
<evidence type="ECO:0000313" key="1">
    <source>
        <dbReference type="EMBL" id="KAJ1680062.1"/>
    </source>
</evidence>
<dbReference type="EMBL" id="JAMZIH010000060">
    <property type="protein sequence ID" value="KAJ1680062.1"/>
    <property type="molecule type" value="Genomic_DNA"/>
</dbReference>
<accession>A0ACC1HUG5</accession>
<gene>
    <name evidence="1" type="ORF">EV182_000763</name>
</gene>
<dbReference type="Proteomes" id="UP001145114">
    <property type="component" value="Unassembled WGS sequence"/>
</dbReference>
<comment type="caution">
    <text evidence="1">The sequence shown here is derived from an EMBL/GenBank/DDBJ whole genome shotgun (WGS) entry which is preliminary data.</text>
</comment>
<sequence length="262" mass="30321">MEYENAALLLASLDAYEESGKSWISAAECFYEDDTSSPDACHAYAEAARMYEAAGSYDSKTKAIMCWYRAYMYGLCASLKPRKLGEYIINQIRLVDEDQHKLRLYESIQQLFDKNKVKTITELEMYYAVIVFYARYYRDSDHTRTYQCLEALKVMVAEYRSQEDVAKHYLYYVLIALYQNDVLTAERILDEYSQAHNERGLAEALGKNIDAFGIDKVQELARDMVAERSRFMRDDSNTGGEREYAELGSECEGREDNDDAIL</sequence>
<organism evidence="1 2">
    <name type="scientific">Spiromyces aspiralis</name>
    <dbReference type="NCBI Taxonomy" id="68401"/>
    <lineage>
        <taxon>Eukaryota</taxon>
        <taxon>Fungi</taxon>
        <taxon>Fungi incertae sedis</taxon>
        <taxon>Zoopagomycota</taxon>
        <taxon>Kickxellomycotina</taxon>
        <taxon>Kickxellomycetes</taxon>
        <taxon>Kickxellales</taxon>
        <taxon>Kickxellaceae</taxon>
        <taxon>Spiromyces</taxon>
    </lineage>
</organism>
<keyword evidence="2" id="KW-1185">Reference proteome</keyword>
<evidence type="ECO:0000313" key="2">
    <source>
        <dbReference type="Proteomes" id="UP001145114"/>
    </source>
</evidence>
<name>A0ACC1HUG5_9FUNG</name>
<proteinExistence type="predicted"/>
<protein>
    <submittedName>
        <fullName evidence="1">Uncharacterized protein</fullName>
    </submittedName>
</protein>